<accession>A0A6J4ND50</accession>
<proteinExistence type="predicted"/>
<reference evidence="1" key="1">
    <citation type="submission" date="2020-02" db="EMBL/GenBank/DDBJ databases">
        <authorList>
            <person name="Meier V. D."/>
        </authorList>
    </citation>
    <scope>NUCLEOTIDE SEQUENCE</scope>
    <source>
        <strain evidence="1">AVDCRST_MAG93</strain>
    </source>
</reference>
<sequence length="51" mass="5722">MPVAKGNRVKPYDDIQGRFGVVQTSAEYTGRWTRGMFDLELAPARQSPILP</sequence>
<gene>
    <name evidence="1" type="ORF">AVDCRST_MAG93-9361</name>
</gene>
<dbReference type="EMBL" id="CADCTR010003141">
    <property type="protein sequence ID" value="CAA9384105.1"/>
    <property type="molecule type" value="Genomic_DNA"/>
</dbReference>
<dbReference type="AlphaFoldDB" id="A0A6J4ND50"/>
<name>A0A6J4ND50_9CHLR</name>
<organism evidence="1">
    <name type="scientific">uncultured Chloroflexia bacterium</name>
    <dbReference type="NCBI Taxonomy" id="1672391"/>
    <lineage>
        <taxon>Bacteria</taxon>
        <taxon>Bacillati</taxon>
        <taxon>Chloroflexota</taxon>
        <taxon>Chloroflexia</taxon>
        <taxon>environmental samples</taxon>
    </lineage>
</organism>
<evidence type="ECO:0000313" key="1">
    <source>
        <dbReference type="EMBL" id="CAA9384105.1"/>
    </source>
</evidence>
<protein>
    <submittedName>
        <fullName evidence="1">Uncharacterized protein</fullName>
    </submittedName>
</protein>